<evidence type="ECO:0000259" key="6">
    <source>
        <dbReference type="Pfam" id="PF04082"/>
    </source>
</evidence>
<evidence type="ECO:0000256" key="1">
    <source>
        <dbReference type="ARBA" id="ARBA00004123"/>
    </source>
</evidence>
<dbReference type="GO" id="GO:0000981">
    <property type="term" value="F:DNA-binding transcription factor activity, RNA polymerase II-specific"/>
    <property type="evidence" value="ECO:0007669"/>
    <property type="project" value="InterPro"/>
</dbReference>
<keyword evidence="5" id="KW-0539">Nucleus</keyword>
<proteinExistence type="predicted"/>
<keyword evidence="3" id="KW-0805">Transcription regulation</keyword>
<reference evidence="7 8" key="1">
    <citation type="journal article" date="2015" name="Genome Biol. Evol.">
        <title>Phylogenomic analyses indicate that early fungi evolved digesting cell walls of algal ancestors of land plants.</title>
        <authorList>
            <person name="Chang Y."/>
            <person name="Wang S."/>
            <person name="Sekimoto S."/>
            <person name="Aerts A.L."/>
            <person name="Choi C."/>
            <person name="Clum A."/>
            <person name="LaButti K.M."/>
            <person name="Lindquist E.A."/>
            <person name="Yee Ngan C."/>
            <person name="Ohm R.A."/>
            <person name="Salamov A.A."/>
            <person name="Grigoriev I.V."/>
            <person name="Spatafora J.W."/>
            <person name="Berbee M.L."/>
        </authorList>
    </citation>
    <scope>NUCLEOTIDE SEQUENCE [LARGE SCALE GENOMIC DNA]</scope>
    <source>
        <strain evidence="7 8">NRRL 28638</strain>
    </source>
</reference>
<dbReference type="GO" id="GO:0003677">
    <property type="term" value="F:DNA binding"/>
    <property type="evidence" value="ECO:0007669"/>
    <property type="project" value="InterPro"/>
</dbReference>
<dbReference type="InterPro" id="IPR050815">
    <property type="entry name" value="TF_fung"/>
</dbReference>
<feature type="domain" description="Xylanolytic transcriptional activator regulatory" evidence="6">
    <location>
        <begin position="184"/>
        <end position="288"/>
    </location>
</feature>
<dbReference type="AlphaFoldDB" id="A0A137P282"/>
<dbReference type="CDD" id="cd12148">
    <property type="entry name" value="fungal_TF_MHR"/>
    <property type="match status" value="1"/>
</dbReference>
<keyword evidence="4" id="KW-0804">Transcription</keyword>
<evidence type="ECO:0000256" key="3">
    <source>
        <dbReference type="ARBA" id="ARBA00023015"/>
    </source>
</evidence>
<comment type="subcellular location">
    <subcellularLocation>
        <location evidence="1">Nucleus</location>
    </subcellularLocation>
</comment>
<dbReference type="EMBL" id="KQ964550">
    <property type="protein sequence ID" value="KXN69058.1"/>
    <property type="molecule type" value="Genomic_DNA"/>
</dbReference>
<dbReference type="Pfam" id="PF04082">
    <property type="entry name" value="Fungal_trans"/>
    <property type="match status" value="1"/>
</dbReference>
<gene>
    <name evidence="7" type="ORF">CONCODRAFT_79516</name>
</gene>
<dbReference type="Proteomes" id="UP000070444">
    <property type="component" value="Unassembled WGS sequence"/>
</dbReference>
<dbReference type="GO" id="GO:0008270">
    <property type="term" value="F:zinc ion binding"/>
    <property type="evidence" value="ECO:0007669"/>
    <property type="project" value="InterPro"/>
</dbReference>
<keyword evidence="2" id="KW-0479">Metal-binding</keyword>
<protein>
    <recommendedName>
        <fullName evidence="6">Xylanolytic transcriptional activator regulatory domain-containing protein</fullName>
    </recommendedName>
</protein>
<dbReference type="PANTHER" id="PTHR47338">
    <property type="entry name" value="ZN(II)2CYS6 TRANSCRIPTION FACTOR (EUROFUNG)-RELATED"/>
    <property type="match status" value="1"/>
</dbReference>
<evidence type="ECO:0000256" key="2">
    <source>
        <dbReference type="ARBA" id="ARBA00022723"/>
    </source>
</evidence>
<dbReference type="GO" id="GO:0005634">
    <property type="term" value="C:nucleus"/>
    <property type="evidence" value="ECO:0007669"/>
    <property type="project" value="UniProtKB-SubCell"/>
</dbReference>
<name>A0A137P282_CONC2</name>
<accession>A0A137P282</accession>
<dbReference type="OrthoDB" id="10681708at2759"/>
<dbReference type="PANTHER" id="PTHR47338:SF5">
    <property type="entry name" value="ZN(II)2CYS6 TRANSCRIPTION FACTOR (EUROFUNG)"/>
    <property type="match status" value="1"/>
</dbReference>
<evidence type="ECO:0000256" key="4">
    <source>
        <dbReference type="ARBA" id="ARBA00023163"/>
    </source>
</evidence>
<evidence type="ECO:0000256" key="5">
    <source>
        <dbReference type="ARBA" id="ARBA00023242"/>
    </source>
</evidence>
<evidence type="ECO:0000313" key="7">
    <source>
        <dbReference type="EMBL" id="KXN69058.1"/>
    </source>
</evidence>
<dbReference type="GO" id="GO:0006351">
    <property type="term" value="P:DNA-templated transcription"/>
    <property type="evidence" value="ECO:0007669"/>
    <property type="project" value="InterPro"/>
</dbReference>
<keyword evidence="8" id="KW-1185">Reference proteome</keyword>
<sequence>MKRAQKRQAPSFKVANYQSKQKPKLHLTLTAQITKRIQLLENILQKAKPAFEYYSGLLNDEESTSLTKKQIENIKQFELQLRELDSRFKQVVKFDLEDGVVIPQLKELMKKFHTNLDDIKTLVELNLNPNAIESRSRKTLRRFAQNQNTVPPHWLEKACRFYINQFDAHSHWLTPDELFDCIRSETPTILSYSVLALMSRFLDDDAELRQEQDLELYTSFDGMGVTQFSRFCALSAKKLVHSCFIDPSLYTVIALAFLALFEQTYCHANGFSTYYGSAVKLAQTMGLAPMAPEQIIFGMLLLSPQQQKLEIRKQKIWASLVIGDLLASQILRQTNFLPTDVSLAMIRTSQSLLHLQKPGEKFFGSTNPTGSGGATDQVMPMLDEFFEMFISFQTYIEKFKLQFKDSPMGTPNQFSLPKELMAHIRVRIQNLSDMVTDYYCFDLLKKALKIQPFDIHAAVVTGMRFAIATFTIYLHYPALFIKPAPSYFDHETHYIVLLAAHNVVQLYSEGVSVLQLISESPKTSNRFLMSQYFLEAFYVYLNAISFNLPVPEGLVSDTFHSKGYYYGQLKFLLDFLYNYSTSDQDLKMSLKQIEDALPAYKLDEKFLQEI</sequence>
<evidence type="ECO:0000313" key="8">
    <source>
        <dbReference type="Proteomes" id="UP000070444"/>
    </source>
</evidence>
<dbReference type="InterPro" id="IPR007219">
    <property type="entry name" value="XnlR_reg_dom"/>
</dbReference>
<organism evidence="7 8">
    <name type="scientific">Conidiobolus coronatus (strain ATCC 28846 / CBS 209.66 / NRRL 28638)</name>
    <name type="common">Delacroixia coronata</name>
    <dbReference type="NCBI Taxonomy" id="796925"/>
    <lineage>
        <taxon>Eukaryota</taxon>
        <taxon>Fungi</taxon>
        <taxon>Fungi incertae sedis</taxon>
        <taxon>Zoopagomycota</taxon>
        <taxon>Entomophthoromycotina</taxon>
        <taxon>Entomophthoromycetes</taxon>
        <taxon>Entomophthorales</taxon>
        <taxon>Ancylistaceae</taxon>
        <taxon>Conidiobolus</taxon>
    </lineage>
</organism>